<dbReference type="Proteomes" id="UP001063166">
    <property type="component" value="Unassembled WGS sequence"/>
</dbReference>
<feature type="transmembrane region" description="Helical" evidence="2">
    <location>
        <begin position="58"/>
        <end position="81"/>
    </location>
</feature>
<feature type="transmembrane region" description="Helical" evidence="2">
    <location>
        <begin position="20"/>
        <end position="46"/>
    </location>
</feature>
<feature type="transmembrane region" description="Helical" evidence="2">
    <location>
        <begin position="116"/>
        <end position="136"/>
    </location>
</feature>
<dbReference type="AlphaFoldDB" id="A0A9P3PWS1"/>
<feature type="compositionally biased region" description="Polar residues" evidence="1">
    <location>
        <begin position="321"/>
        <end position="335"/>
    </location>
</feature>
<dbReference type="EMBL" id="BRPK01000013">
    <property type="protein sequence ID" value="GLB43408.1"/>
    <property type="molecule type" value="Genomic_DNA"/>
</dbReference>
<keyword evidence="2" id="KW-0472">Membrane</keyword>
<protein>
    <submittedName>
        <fullName evidence="3">Uncharacterized protein</fullName>
    </submittedName>
</protein>
<proteinExistence type="predicted"/>
<feature type="compositionally biased region" description="Basic and acidic residues" evidence="1">
    <location>
        <begin position="346"/>
        <end position="359"/>
    </location>
</feature>
<keyword evidence="2" id="KW-0812">Transmembrane</keyword>
<sequence length="359" mass="39579">MMTPQEAATLQSIGRSLVRTFAAIVFETFLLALYSVSVVKACSILLRKGRTRVSLINLAIVIVLYLLAVSLFIIDIINYVAEVTTSFIHHPDVPIAQSFASARDSIFRLAAVIDALYAYMTILGDAVIVWRVYAFWGQGKRRWVLIIPWTILLGSLVTSALLTYCVAKLGTEIVDGAFKNPAFCRNIQTSSMAAATTLAATTLIGITTWEYRRNIKPRLGRSGRATRVEKILILLIESGFLYFLFFLAQVIGNTPRVSAAVQERADLTFSYLVFSYCSSVIVGMYPTLIIVLANSRRAVLDDAFSTSMSTWRATAPAAETLTSGWGSSQGRSTKVANEIELPTHTPTHDRDEPKAMLPF</sequence>
<keyword evidence="2" id="KW-1133">Transmembrane helix</keyword>
<comment type="caution">
    <text evidence="3">The sequence shown here is derived from an EMBL/GenBank/DDBJ whole genome shotgun (WGS) entry which is preliminary data.</text>
</comment>
<feature type="transmembrane region" description="Helical" evidence="2">
    <location>
        <begin position="187"/>
        <end position="211"/>
    </location>
</feature>
<feature type="transmembrane region" description="Helical" evidence="2">
    <location>
        <begin position="271"/>
        <end position="293"/>
    </location>
</feature>
<organism evidence="3 4">
    <name type="scientific">Lyophyllum shimeji</name>
    <name type="common">Hon-shimeji</name>
    <name type="synonym">Tricholoma shimeji</name>
    <dbReference type="NCBI Taxonomy" id="47721"/>
    <lineage>
        <taxon>Eukaryota</taxon>
        <taxon>Fungi</taxon>
        <taxon>Dikarya</taxon>
        <taxon>Basidiomycota</taxon>
        <taxon>Agaricomycotina</taxon>
        <taxon>Agaricomycetes</taxon>
        <taxon>Agaricomycetidae</taxon>
        <taxon>Agaricales</taxon>
        <taxon>Tricholomatineae</taxon>
        <taxon>Lyophyllaceae</taxon>
        <taxon>Lyophyllum</taxon>
    </lineage>
</organism>
<evidence type="ECO:0000313" key="3">
    <source>
        <dbReference type="EMBL" id="GLB43408.1"/>
    </source>
</evidence>
<keyword evidence="4" id="KW-1185">Reference proteome</keyword>
<evidence type="ECO:0000256" key="2">
    <source>
        <dbReference type="SAM" id="Phobius"/>
    </source>
</evidence>
<dbReference type="OrthoDB" id="3248740at2759"/>
<evidence type="ECO:0000313" key="4">
    <source>
        <dbReference type="Proteomes" id="UP001063166"/>
    </source>
</evidence>
<gene>
    <name evidence="3" type="ORF">LshimejAT787_1303090</name>
</gene>
<feature type="region of interest" description="Disordered" evidence="1">
    <location>
        <begin position="321"/>
        <end position="359"/>
    </location>
</feature>
<accession>A0A9P3PWS1</accession>
<feature type="transmembrane region" description="Helical" evidence="2">
    <location>
        <begin position="143"/>
        <end position="167"/>
    </location>
</feature>
<name>A0A9P3PWS1_LYOSH</name>
<feature type="transmembrane region" description="Helical" evidence="2">
    <location>
        <begin position="231"/>
        <end position="251"/>
    </location>
</feature>
<evidence type="ECO:0000256" key="1">
    <source>
        <dbReference type="SAM" id="MobiDB-lite"/>
    </source>
</evidence>
<reference evidence="3" key="1">
    <citation type="submission" date="2022-07" db="EMBL/GenBank/DDBJ databases">
        <title>The genome of Lyophyllum shimeji provides insight into the initial evolution of ectomycorrhizal fungal genome.</title>
        <authorList>
            <person name="Kobayashi Y."/>
            <person name="Shibata T."/>
            <person name="Hirakawa H."/>
            <person name="Shigenobu S."/>
            <person name="Nishiyama T."/>
            <person name="Yamada A."/>
            <person name="Hasebe M."/>
            <person name="Kawaguchi M."/>
        </authorList>
    </citation>
    <scope>NUCLEOTIDE SEQUENCE</scope>
    <source>
        <strain evidence="3">AT787</strain>
    </source>
</reference>